<protein>
    <submittedName>
        <fullName evidence="1">Uncharacterized protein</fullName>
    </submittedName>
</protein>
<evidence type="ECO:0000313" key="1">
    <source>
        <dbReference type="EMBL" id="KAA6360589.1"/>
    </source>
</evidence>
<dbReference type="AlphaFoldDB" id="A0A5J4TRR3"/>
<proteinExistence type="predicted"/>
<accession>A0A5J4TRR3</accession>
<comment type="caution">
    <text evidence="1">The sequence shown here is derived from an EMBL/GenBank/DDBJ whole genome shotgun (WGS) entry which is preliminary data.</text>
</comment>
<evidence type="ECO:0000313" key="2">
    <source>
        <dbReference type="Proteomes" id="UP000324800"/>
    </source>
</evidence>
<gene>
    <name evidence="1" type="ORF">EZS28_043884</name>
</gene>
<dbReference type="EMBL" id="SNRW01026730">
    <property type="protein sequence ID" value="KAA6360589.1"/>
    <property type="molecule type" value="Genomic_DNA"/>
</dbReference>
<name>A0A5J4TRR3_9EUKA</name>
<dbReference type="Proteomes" id="UP000324800">
    <property type="component" value="Unassembled WGS sequence"/>
</dbReference>
<sequence length="117" mass="13198">MIIQNEIQSTSDDLLSIFKSIPIAESEHSKLEIVNKIHSQIKLLGEGNSFSEINIELFKEFAQQIREGRSEVEKGLLNVVLTIAELGSDIVDIQCNSSIFTAQINQIQNIQNRKNEE</sequence>
<reference evidence="1 2" key="1">
    <citation type="submission" date="2019-03" db="EMBL/GenBank/DDBJ databases">
        <title>Single cell metagenomics reveals metabolic interactions within the superorganism composed of flagellate Streblomastix strix and complex community of Bacteroidetes bacteria on its surface.</title>
        <authorList>
            <person name="Treitli S.C."/>
            <person name="Kolisko M."/>
            <person name="Husnik F."/>
            <person name="Keeling P."/>
            <person name="Hampl V."/>
        </authorList>
    </citation>
    <scope>NUCLEOTIDE SEQUENCE [LARGE SCALE GENOMIC DNA]</scope>
    <source>
        <strain evidence="1">ST1C</strain>
    </source>
</reference>
<organism evidence="1 2">
    <name type="scientific">Streblomastix strix</name>
    <dbReference type="NCBI Taxonomy" id="222440"/>
    <lineage>
        <taxon>Eukaryota</taxon>
        <taxon>Metamonada</taxon>
        <taxon>Preaxostyla</taxon>
        <taxon>Oxymonadida</taxon>
        <taxon>Streblomastigidae</taxon>
        <taxon>Streblomastix</taxon>
    </lineage>
</organism>